<evidence type="ECO:0000256" key="16">
    <source>
        <dbReference type="PROSITE-ProRule" id="PRU00276"/>
    </source>
</evidence>
<keyword evidence="6 18" id="KW-0732">Signal</keyword>
<dbReference type="GO" id="GO:0046872">
    <property type="term" value="F:metal ion binding"/>
    <property type="evidence" value="ECO:0007669"/>
    <property type="project" value="UniProtKB-KW"/>
</dbReference>
<feature type="active site" evidence="13 16">
    <location>
        <position position="381"/>
    </location>
</feature>
<dbReference type="Pfam" id="PF19030">
    <property type="entry name" value="TSP1_ADAMTS"/>
    <property type="match status" value="3"/>
</dbReference>
<dbReference type="InterPro" id="IPR010294">
    <property type="entry name" value="ADAMTS_spacer1"/>
</dbReference>
<organism evidence="21 22">
    <name type="scientific">Knipowitschia caucasica</name>
    <name type="common">Caucasian dwarf goby</name>
    <name type="synonym">Pomatoschistus caucasicus</name>
    <dbReference type="NCBI Taxonomy" id="637954"/>
    <lineage>
        <taxon>Eukaryota</taxon>
        <taxon>Metazoa</taxon>
        <taxon>Chordata</taxon>
        <taxon>Craniata</taxon>
        <taxon>Vertebrata</taxon>
        <taxon>Euteleostomi</taxon>
        <taxon>Actinopterygii</taxon>
        <taxon>Neopterygii</taxon>
        <taxon>Teleostei</taxon>
        <taxon>Neoteleostei</taxon>
        <taxon>Acanthomorphata</taxon>
        <taxon>Gobiaria</taxon>
        <taxon>Gobiiformes</taxon>
        <taxon>Gobioidei</taxon>
        <taxon>Gobiidae</taxon>
        <taxon>Gobiinae</taxon>
        <taxon>Knipowitschia</taxon>
    </lineage>
</organism>
<dbReference type="GO" id="GO:0006508">
    <property type="term" value="P:proteolysis"/>
    <property type="evidence" value="ECO:0007669"/>
    <property type="project" value="UniProtKB-KW"/>
</dbReference>
<feature type="binding site" evidence="14">
    <location>
        <position position="242"/>
    </location>
    <ligand>
        <name>Ca(2+)</name>
        <dbReference type="ChEBI" id="CHEBI:29108"/>
        <label>2</label>
    </ligand>
</feature>
<evidence type="ECO:0000256" key="6">
    <source>
        <dbReference type="ARBA" id="ARBA00022729"/>
    </source>
</evidence>
<dbReference type="GO" id="GO:0004222">
    <property type="term" value="F:metalloendopeptidase activity"/>
    <property type="evidence" value="ECO:0007669"/>
    <property type="project" value="InterPro"/>
</dbReference>
<evidence type="ECO:0000256" key="5">
    <source>
        <dbReference type="ARBA" id="ARBA00022723"/>
    </source>
</evidence>
<comment type="subcellular location">
    <subcellularLocation>
        <location evidence="1">Secreted</location>
        <location evidence="1">Extracellular space</location>
        <location evidence="1">Extracellular matrix</location>
    </subcellularLocation>
</comment>
<dbReference type="EMBL" id="OZ035833">
    <property type="protein sequence ID" value="CAL1572512.1"/>
    <property type="molecule type" value="Genomic_DNA"/>
</dbReference>
<comment type="caution">
    <text evidence="16">Lacks conserved residue(s) required for the propagation of feature annotation.</text>
</comment>
<feature type="disulfide bond" evidence="15">
    <location>
        <begin position="549"/>
        <end position="588"/>
    </location>
</feature>
<accession>A0AAV2J8W9</accession>
<dbReference type="PRINTS" id="PR01857">
    <property type="entry name" value="ADAMTSFAMILY"/>
</dbReference>
<keyword evidence="5 14" id="KW-0479">Metal-binding</keyword>
<feature type="disulfide bond" evidence="15">
    <location>
        <begin position="511"/>
        <end position="522"/>
    </location>
</feature>
<evidence type="ECO:0000256" key="17">
    <source>
        <dbReference type="SAM" id="MobiDB-lite"/>
    </source>
</evidence>
<dbReference type="Gene3D" id="2.20.100.10">
    <property type="entry name" value="Thrombospondin type-1 (TSP1) repeat"/>
    <property type="match status" value="4"/>
</dbReference>
<dbReference type="Pfam" id="PF01562">
    <property type="entry name" value="Pep_M12B_propep"/>
    <property type="match status" value="1"/>
</dbReference>
<proteinExistence type="predicted"/>
<feature type="disulfide bond" evidence="15">
    <location>
        <begin position="484"/>
        <end position="517"/>
    </location>
</feature>
<evidence type="ECO:0000256" key="13">
    <source>
        <dbReference type="PIRSR" id="PIRSR613273-1"/>
    </source>
</evidence>
<keyword evidence="11 15" id="KW-1015">Disulfide bond</keyword>
<evidence type="ECO:0008006" key="23">
    <source>
        <dbReference type="Google" id="ProtNLM"/>
    </source>
</evidence>
<feature type="binding site" evidence="14">
    <location>
        <position position="437"/>
    </location>
    <ligand>
        <name>Ca(2+)</name>
        <dbReference type="ChEBI" id="CHEBI:29108"/>
        <label>1</label>
    </ligand>
</feature>
<dbReference type="GO" id="GO:0031012">
    <property type="term" value="C:extracellular matrix"/>
    <property type="evidence" value="ECO:0007669"/>
    <property type="project" value="TreeGrafter"/>
</dbReference>
<dbReference type="Gene3D" id="3.40.1620.60">
    <property type="match status" value="1"/>
</dbReference>
<protein>
    <recommendedName>
        <fullName evidence="23">A disintegrin and metalloproteinase with thrombospondin motifs 2-like</fullName>
    </recommendedName>
</protein>
<evidence type="ECO:0000256" key="12">
    <source>
        <dbReference type="ARBA" id="ARBA00023180"/>
    </source>
</evidence>
<feature type="region of interest" description="Disordered" evidence="17">
    <location>
        <begin position="1120"/>
        <end position="1189"/>
    </location>
</feature>
<keyword evidence="10" id="KW-0482">Metalloprotease</keyword>
<feature type="region of interest" description="Disordered" evidence="17">
    <location>
        <begin position="1259"/>
        <end position="1288"/>
    </location>
</feature>
<feature type="disulfide bond" evidence="15">
    <location>
        <begin position="397"/>
        <end position="423"/>
    </location>
</feature>
<feature type="binding site" evidence="14 16">
    <location>
        <position position="380"/>
    </location>
    <ligand>
        <name>Zn(2+)</name>
        <dbReference type="ChEBI" id="CHEBI:29105"/>
        <note>catalytic</note>
    </ligand>
</feature>
<evidence type="ECO:0000256" key="9">
    <source>
        <dbReference type="ARBA" id="ARBA00022833"/>
    </source>
</evidence>
<dbReference type="InterPro" id="IPR002870">
    <property type="entry name" value="Peptidase_M12B_N"/>
</dbReference>
<dbReference type="Pfam" id="PF17771">
    <property type="entry name" value="ADAMTS_CR_2"/>
    <property type="match status" value="1"/>
</dbReference>
<feature type="disulfide bond" evidence="15">
    <location>
        <begin position="475"/>
        <end position="498"/>
    </location>
</feature>
<evidence type="ECO:0000256" key="2">
    <source>
        <dbReference type="ARBA" id="ARBA00022525"/>
    </source>
</evidence>
<feature type="binding site" evidence="14 16">
    <location>
        <position position="384"/>
    </location>
    <ligand>
        <name>Zn(2+)</name>
        <dbReference type="ChEBI" id="CHEBI:29105"/>
        <note>catalytic</note>
    </ligand>
</feature>
<dbReference type="PANTHER" id="PTHR13723">
    <property type="entry name" value="ADAMTS A DISINTEGRIN AND METALLOPROTEASE WITH THROMBOSPONDIN MOTIFS PROTEASE"/>
    <property type="match status" value="1"/>
</dbReference>
<keyword evidence="14" id="KW-0106">Calcium</keyword>
<dbReference type="Pfam" id="PF00090">
    <property type="entry name" value="TSP_1"/>
    <property type="match status" value="1"/>
</dbReference>
<evidence type="ECO:0000256" key="14">
    <source>
        <dbReference type="PIRSR" id="PIRSR613273-2"/>
    </source>
</evidence>
<dbReference type="InterPro" id="IPR001590">
    <property type="entry name" value="Peptidase_M12B"/>
</dbReference>
<dbReference type="CDD" id="cd04273">
    <property type="entry name" value="ZnMc_ADAMTS_like"/>
    <property type="match status" value="1"/>
</dbReference>
<dbReference type="Gene3D" id="3.40.390.10">
    <property type="entry name" value="Collagenase (Catalytic Domain)"/>
    <property type="match status" value="1"/>
</dbReference>
<keyword evidence="9 14" id="KW-0862">Zinc</keyword>
<gene>
    <name evidence="21" type="ORF">KC01_LOCUS4542</name>
</gene>
<evidence type="ECO:0000313" key="21">
    <source>
        <dbReference type="EMBL" id="CAL1572512.1"/>
    </source>
</evidence>
<keyword evidence="12" id="KW-0325">Glycoprotein</keyword>
<dbReference type="SMART" id="SM00209">
    <property type="entry name" value="TSP1"/>
    <property type="match status" value="4"/>
</dbReference>
<dbReference type="PROSITE" id="PS50215">
    <property type="entry name" value="ADAM_MEPRO"/>
    <property type="match status" value="1"/>
</dbReference>
<dbReference type="InterPro" id="IPR024079">
    <property type="entry name" value="MetalloPept_cat_dom_sf"/>
</dbReference>
<dbReference type="FunFam" id="2.20.100.10:FF:000001">
    <property type="entry name" value="semaphorin-5A isoform X1"/>
    <property type="match status" value="1"/>
</dbReference>
<evidence type="ECO:0000256" key="15">
    <source>
        <dbReference type="PIRSR" id="PIRSR613273-3"/>
    </source>
</evidence>
<keyword evidence="8" id="KW-0378">Hydrolase</keyword>
<dbReference type="Pfam" id="PF05986">
    <property type="entry name" value="ADAMTS_spacer1"/>
    <property type="match status" value="1"/>
</dbReference>
<dbReference type="InterPro" id="IPR045371">
    <property type="entry name" value="ADAMTS_CR_3"/>
</dbReference>
<feature type="domain" description="PLAC" evidence="20">
    <location>
        <begin position="1025"/>
        <end position="1063"/>
    </location>
</feature>
<dbReference type="Pfam" id="PF19236">
    <property type="entry name" value="ADAMTS_CR_3"/>
    <property type="match status" value="1"/>
</dbReference>
<dbReference type="GO" id="GO:0030198">
    <property type="term" value="P:extracellular matrix organization"/>
    <property type="evidence" value="ECO:0007669"/>
    <property type="project" value="InterPro"/>
</dbReference>
<feature type="domain" description="Peptidase M12B" evidence="19">
    <location>
        <begin position="239"/>
        <end position="442"/>
    </location>
</feature>
<feature type="signal peptide" evidence="18">
    <location>
        <begin position="1"/>
        <end position="18"/>
    </location>
</feature>
<dbReference type="InterPro" id="IPR000884">
    <property type="entry name" value="TSP1_rpt"/>
</dbReference>
<dbReference type="PROSITE" id="PS50900">
    <property type="entry name" value="PLAC"/>
    <property type="match status" value="1"/>
</dbReference>
<comment type="cofactor">
    <cofactor evidence="14">
        <name>Zn(2+)</name>
        <dbReference type="ChEBI" id="CHEBI:29105"/>
    </cofactor>
    <text evidence="14">Binds 1 zinc ion per subunit.</text>
</comment>
<reference evidence="21 22" key="1">
    <citation type="submission" date="2024-04" db="EMBL/GenBank/DDBJ databases">
        <authorList>
            <person name="Waldvogel A.-M."/>
            <person name="Schoenle A."/>
        </authorList>
    </citation>
    <scope>NUCLEOTIDE SEQUENCE [LARGE SCALE GENOMIC DNA]</scope>
</reference>
<evidence type="ECO:0000256" key="7">
    <source>
        <dbReference type="ARBA" id="ARBA00022737"/>
    </source>
</evidence>
<feature type="disulfide bond" evidence="15">
    <location>
        <begin position="464"/>
        <end position="489"/>
    </location>
</feature>
<feature type="binding site" evidence="14 16">
    <location>
        <position position="390"/>
    </location>
    <ligand>
        <name>Zn(2+)</name>
        <dbReference type="ChEBI" id="CHEBI:29105"/>
        <note>catalytic</note>
    </ligand>
</feature>
<keyword evidence="3" id="KW-0272">Extracellular matrix</keyword>
<evidence type="ECO:0000256" key="3">
    <source>
        <dbReference type="ARBA" id="ARBA00022530"/>
    </source>
</evidence>
<dbReference type="InterPro" id="IPR010909">
    <property type="entry name" value="PLAC"/>
</dbReference>
<evidence type="ECO:0000256" key="18">
    <source>
        <dbReference type="SAM" id="SignalP"/>
    </source>
</evidence>
<name>A0AAV2J8W9_KNICA</name>
<feature type="region of interest" description="Disordered" evidence="17">
    <location>
        <begin position="1201"/>
        <end position="1222"/>
    </location>
</feature>
<dbReference type="PANTHER" id="PTHR13723:SF141">
    <property type="entry name" value="A DISINTEGRIN AND METALLOPROTEINASE WITH THROMBOSPONDIN MOTIFS 2"/>
    <property type="match status" value="1"/>
</dbReference>
<evidence type="ECO:0000256" key="1">
    <source>
        <dbReference type="ARBA" id="ARBA00004498"/>
    </source>
</evidence>
<evidence type="ECO:0000313" key="22">
    <source>
        <dbReference type="Proteomes" id="UP001497482"/>
    </source>
</evidence>
<feature type="disulfide bond" evidence="15">
    <location>
        <begin position="560"/>
        <end position="572"/>
    </location>
</feature>
<dbReference type="Proteomes" id="UP001497482">
    <property type="component" value="Chromosome 11"/>
</dbReference>
<keyword evidence="22" id="KW-1185">Reference proteome</keyword>
<dbReference type="PROSITE" id="PS50092">
    <property type="entry name" value="TSP1"/>
    <property type="match status" value="3"/>
</dbReference>
<feature type="binding site" evidence="14">
    <location>
        <position position="242"/>
    </location>
    <ligand>
        <name>Ca(2+)</name>
        <dbReference type="ChEBI" id="CHEBI:29108"/>
        <label>1</label>
    </ligand>
</feature>
<evidence type="ECO:0000256" key="10">
    <source>
        <dbReference type="ARBA" id="ARBA00023049"/>
    </source>
</evidence>
<dbReference type="InterPro" id="IPR036383">
    <property type="entry name" value="TSP1_rpt_sf"/>
</dbReference>
<feature type="binding site" evidence="14">
    <location>
        <position position="333"/>
    </location>
    <ligand>
        <name>Ca(2+)</name>
        <dbReference type="ChEBI" id="CHEBI:29108"/>
        <label>1</label>
    </ligand>
</feature>
<dbReference type="SUPFAM" id="SSF82895">
    <property type="entry name" value="TSP-1 type 1 repeat"/>
    <property type="match status" value="4"/>
</dbReference>
<dbReference type="Gene3D" id="2.60.120.830">
    <property type="match status" value="1"/>
</dbReference>
<dbReference type="SUPFAM" id="SSF55486">
    <property type="entry name" value="Metalloproteases ('zincins'), catalytic domain"/>
    <property type="match status" value="1"/>
</dbReference>
<evidence type="ECO:0000259" key="19">
    <source>
        <dbReference type="PROSITE" id="PS50215"/>
    </source>
</evidence>
<feature type="disulfide bond" evidence="15">
    <location>
        <begin position="358"/>
        <end position="437"/>
    </location>
</feature>
<sequence length="1329" mass="147449">MGLSLVLWFLCGLLQTSALLRSHSGSLHDFLLDFSLVRPIRTDSAGRILSDHAPRQRRHAPLPSPPEPDLFYNLTLQGEELRLHLRISTRLIAPGATLVWEESGETEPITEQQCVYTGHAPNDQRIKATLNVCHGLEGVIFSPHGDFYIEPVLQTGSIKVQPSSDQEHVVYRGSDLRQTNQSAAQQAPPTDFFRGLDPGPDPGLGTGLGLVLNPVLVPVLGSGLDSVHRTRRSTEAELFHIEVLLAVDYSVLLFHGRENIQRYLLTFMHIVSEIYQEPSLGANINIALVQINLLSAKKSQELIAVGDPQKSLQNVCTWSYYHQREQRDDLKHDLTIYLSRQEFGPSGMQGYAPVTGMCRLIRSCVLVMDDGFSSAFTAAHETGHVLGMEHDGDANACDDDVPLGSIMSPQVQASFYRYHWSRCSWRELHQYLSSYECLRNDPFLQSWPAQPQLPGFSYSTDQQCQYDWGHGYTTCTTYTVLDPCKQLWCSHYNDPFYCKTKKGPPLDGTRCGPGQHCFRGNCVYLSPHMMRIHGNWGKWAEFGPCSRSCRSGVQFRTRTCDNPRPANGGRICFGNSYEFRLCNRETHCPPHTDYRAEQCKVWNPFFEHNGTKHHWLPLQHHDPDERCRLFCVSMETGAVVDMGRVVHDGTLCSYEDQHSVCVRGDCEHVGCDGQIASDKEEDRCGICGGDNSSCRVIRGNYSRSARRDGFLKMLEIPKGARHLLVQEFKSTPHVLAVKNMDTGHIFLNDEHHLPESRWVVEGGVAWQYVNEGAESLQTSGPLSSSVLLMVRSHSNLTVSLSYKFVLQEAMRSALNSNLLLEDGMFYQWALKRWSVCSQLCGGGKQYTRFGCRRKADGKMVHRMFCSNISKPRAISRSCNREECSTAEWTVGPWQACSAPCGQSGSQRRWVSCQQVSSGGQQRSVASKLCGDNKPENKRSCNRHQCPASWRGGPWGQCSVSCGTGTQMRQVKCQSPDGLPGNCSAPRPITEQRCLGPPCSGSTAGEQKNAIVRWLSRHTAEGALSYNQRCRGDRSVFCQMEVLTRYCSLPGYRVMCCVSCAKLTNTTLTSNTTVTSNATLISNTVNSVKPQTVISKETSRIWTSHNSPVPQISLIFTPSDDITATEAPPPDDITATEAPPPDDITATEAPPTDDITATEAPPPDDITATEAPPPYDITETEAPPPEDVMTAEVPLPDDVIATEAPPPDDITETEAPPPEDVMTAEVPLPDDVIATEAPPSVDSPDFVEYENYDSDWTEPLVTMTSPITTTTTTKPKRLSGRAPPAGPEYTVVGVSTVVKRKLPHLSEKTQNKRIQELLREKRRGLEGAGL</sequence>
<keyword evidence="2" id="KW-0964">Secreted</keyword>
<keyword evidence="7" id="KW-0677">Repeat</keyword>
<dbReference type="Pfam" id="PF01421">
    <property type="entry name" value="Reprolysin"/>
    <property type="match status" value="1"/>
</dbReference>
<dbReference type="InterPro" id="IPR041645">
    <property type="entry name" value="ADAMTS_CR_2"/>
</dbReference>
<feature type="disulfide bond" evidence="15">
    <location>
        <begin position="316"/>
        <end position="364"/>
    </location>
</feature>
<keyword evidence="4" id="KW-0645">Protease</keyword>
<evidence type="ECO:0000259" key="20">
    <source>
        <dbReference type="PROSITE" id="PS50900"/>
    </source>
</evidence>
<dbReference type="InterPro" id="IPR013273">
    <property type="entry name" value="ADAMTS/ADAMTS-like"/>
</dbReference>
<evidence type="ECO:0000256" key="8">
    <source>
        <dbReference type="ARBA" id="ARBA00022801"/>
    </source>
</evidence>
<feature type="compositionally biased region" description="Low complexity" evidence="17">
    <location>
        <begin position="1261"/>
        <end position="1272"/>
    </location>
</feature>
<evidence type="ECO:0000256" key="11">
    <source>
        <dbReference type="ARBA" id="ARBA00023157"/>
    </source>
</evidence>
<evidence type="ECO:0000256" key="4">
    <source>
        <dbReference type="ARBA" id="ARBA00022670"/>
    </source>
</evidence>
<feature type="disulfide bond" evidence="15">
    <location>
        <begin position="545"/>
        <end position="582"/>
    </location>
</feature>
<feature type="chain" id="PRO_5043898243" description="A disintegrin and metalloproteinase with thrombospondin motifs 2-like" evidence="18">
    <location>
        <begin position="19"/>
        <end position="1329"/>
    </location>
</feature>
<dbReference type="InterPro" id="IPR050439">
    <property type="entry name" value="ADAMTS_ADAMTS-like"/>
</dbReference>